<sequence length="150" mass="16698">MHPDPRRAVPADRQAIEEIVRHAYSPYISRIGRPPGPMSDDYEVLIAAGRVYVVEVEGTLQGILVLVPEPDAMLLDNVAVAPSARGTGIGRSLLEYAERSARAAGYRVIRLYTHETMTENIALYARIGYIETHRAEEKGLKRVFMVKPLV</sequence>
<dbReference type="CDD" id="cd04301">
    <property type="entry name" value="NAT_SF"/>
    <property type="match status" value="1"/>
</dbReference>
<feature type="domain" description="N-acetyltransferase" evidence="3">
    <location>
        <begin position="3"/>
        <end position="150"/>
    </location>
</feature>
<evidence type="ECO:0000313" key="4">
    <source>
        <dbReference type="EMBL" id="PCE26251.1"/>
    </source>
</evidence>
<dbReference type="PROSITE" id="PS51186">
    <property type="entry name" value="GNAT"/>
    <property type="match status" value="1"/>
</dbReference>
<evidence type="ECO:0000313" key="5">
    <source>
        <dbReference type="Proteomes" id="UP000218022"/>
    </source>
</evidence>
<gene>
    <name evidence="4" type="ORF">BWP39_17170</name>
</gene>
<dbReference type="GO" id="GO:0016747">
    <property type="term" value="F:acyltransferase activity, transferring groups other than amino-acyl groups"/>
    <property type="evidence" value="ECO:0007669"/>
    <property type="project" value="InterPro"/>
</dbReference>
<keyword evidence="2" id="KW-0012">Acyltransferase</keyword>
<reference evidence="4 5" key="1">
    <citation type="submission" date="2017-01" db="EMBL/GenBank/DDBJ databases">
        <title>Whole-Genome Shotgun Sequencing of Two beta-Proteobacterial Species in Search of the Bulgecin Biosynthetic Cluster.</title>
        <authorList>
            <person name="Horsman M.E."/>
            <person name="Marous D.R."/>
            <person name="Li R."/>
            <person name="Oliver R.A."/>
            <person name="Byun B."/>
            <person name="Emrich S.J."/>
            <person name="Boggess B."/>
            <person name="Townsend C.A."/>
            <person name="Mobashery S."/>
        </authorList>
    </citation>
    <scope>NUCLEOTIDE SEQUENCE [LARGE SCALE GENOMIC DNA]</scope>
    <source>
        <strain evidence="4 5">ATCC 31363</strain>
    </source>
</reference>
<evidence type="ECO:0000259" key="3">
    <source>
        <dbReference type="PROSITE" id="PS51186"/>
    </source>
</evidence>
<dbReference type="InterPro" id="IPR050832">
    <property type="entry name" value="Bact_Acetyltransf"/>
</dbReference>
<evidence type="ECO:0000256" key="1">
    <source>
        <dbReference type="ARBA" id="ARBA00022679"/>
    </source>
</evidence>
<accession>A0A2A4EYM4</accession>
<keyword evidence="1 4" id="KW-0808">Transferase</keyword>
<protein>
    <submittedName>
        <fullName evidence="4">GNAT family N-acetyltransferase</fullName>
    </submittedName>
</protein>
<dbReference type="OrthoDB" id="281808at2"/>
<organism evidence="4 5">
    <name type="scientific">Paraburkholderia acidicola</name>
    <dbReference type="NCBI Taxonomy" id="1912599"/>
    <lineage>
        <taxon>Bacteria</taxon>
        <taxon>Pseudomonadati</taxon>
        <taxon>Pseudomonadota</taxon>
        <taxon>Betaproteobacteria</taxon>
        <taxon>Burkholderiales</taxon>
        <taxon>Burkholderiaceae</taxon>
        <taxon>Paraburkholderia</taxon>
    </lineage>
</organism>
<dbReference type="PANTHER" id="PTHR43877">
    <property type="entry name" value="AMINOALKYLPHOSPHONATE N-ACETYLTRANSFERASE-RELATED-RELATED"/>
    <property type="match status" value="1"/>
</dbReference>
<proteinExistence type="predicted"/>
<evidence type="ECO:0000256" key="2">
    <source>
        <dbReference type="ARBA" id="ARBA00023315"/>
    </source>
</evidence>
<comment type="caution">
    <text evidence="4">The sequence shown here is derived from an EMBL/GenBank/DDBJ whole genome shotgun (WGS) entry which is preliminary data.</text>
</comment>
<dbReference type="EMBL" id="MTZV01000004">
    <property type="protein sequence ID" value="PCE26251.1"/>
    <property type="molecule type" value="Genomic_DNA"/>
</dbReference>
<dbReference type="Gene3D" id="3.40.630.30">
    <property type="match status" value="1"/>
</dbReference>
<dbReference type="SUPFAM" id="SSF55729">
    <property type="entry name" value="Acyl-CoA N-acyltransferases (Nat)"/>
    <property type="match status" value="1"/>
</dbReference>
<dbReference type="InterPro" id="IPR000182">
    <property type="entry name" value="GNAT_dom"/>
</dbReference>
<dbReference type="AlphaFoldDB" id="A0A2A4EYM4"/>
<dbReference type="RefSeq" id="WP_096722070.1">
    <property type="nucleotide sequence ID" value="NZ_MTZV01000004.1"/>
</dbReference>
<name>A0A2A4EYM4_9BURK</name>
<dbReference type="Pfam" id="PF00583">
    <property type="entry name" value="Acetyltransf_1"/>
    <property type="match status" value="1"/>
</dbReference>
<dbReference type="Proteomes" id="UP000218022">
    <property type="component" value="Unassembled WGS sequence"/>
</dbReference>
<dbReference type="InterPro" id="IPR016181">
    <property type="entry name" value="Acyl_CoA_acyltransferase"/>
</dbReference>